<reference evidence="1 2" key="1">
    <citation type="journal article" date="2010" name="J. Bacteriol.">
        <title>Completed genome sequence of the anaerobic iron-oxidizing bacterium Acidovorax ebreus strain TPSY.</title>
        <authorList>
            <person name="Byrne-Bailey K.G."/>
            <person name="Weber K.A."/>
            <person name="Chair A.H."/>
            <person name="Bose S."/>
            <person name="Knox T."/>
            <person name="Spanbauer T.L."/>
            <person name="Chertkov O."/>
            <person name="Coates J.D."/>
        </authorList>
    </citation>
    <scope>NUCLEOTIDE SEQUENCE [LARGE SCALE GENOMIC DNA]</scope>
    <source>
        <strain evidence="1 2">TPSY</strain>
    </source>
</reference>
<dbReference type="InterPro" id="IPR010260">
    <property type="entry name" value="AlpA"/>
</dbReference>
<name>A0A9J9UBL7_ACIET</name>
<dbReference type="Proteomes" id="UP000000450">
    <property type="component" value="Chromosome"/>
</dbReference>
<dbReference type="KEGG" id="dia:Dtpsy_3167"/>
<gene>
    <name evidence="1" type="ordered locus">Dtpsy_3167</name>
</gene>
<sequence length="72" mass="7907">MMTTTTTDVLMRLPAVLQVFPVSRSGWYEGVRTGRYPAPVKLGARAVAWRRSDIERLVANGSYEPVPSGGRA</sequence>
<dbReference type="Gene3D" id="1.10.238.160">
    <property type="match status" value="1"/>
</dbReference>
<protein>
    <submittedName>
        <fullName evidence="1">Phage transcriptional regulator, AlpA</fullName>
    </submittedName>
</protein>
<evidence type="ECO:0000313" key="2">
    <source>
        <dbReference type="Proteomes" id="UP000000450"/>
    </source>
</evidence>
<dbReference type="AlphaFoldDB" id="A0A9J9UBL7"/>
<proteinExistence type="predicted"/>
<dbReference type="EMBL" id="CP001392">
    <property type="protein sequence ID" value="ACM34599.1"/>
    <property type="molecule type" value="Genomic_DNA"/>
</dbReference>
<organism evidence="1 2">
    <name type="scientific">Acidovorax ebreus (strain TPSY)</name>
    <name type="common">Diaphorobacter sp. (strain TPSY)</name>
    <dbReference type="NCBI Taxonomy" id="535289"/>
    <lineage>
        <taxon>Bacteria</taxon>
        <taxon>Pseudomonadati</taxon>
        <taxon>Pseudomonadota</taxon>
        <taxon>Betaproteobacteria</taxon>
        <taxon>Burkholderiales</taxon>
        <taxon>Comamonadaceae</taxon>
        <taxon>Diaphorobacter</taxon>
    </lineage>
</organism>
<evidence type="ECO:0000313" key="1">
    <source>
        <dbReference type="EMBL" id="ACM34599.1"/>
    </source>
</evidence>
<dbReference type="Pfam" id="PF05930">
    <property type="entry name" value="Phage_AlpA"/>
    <property type="match status" value="1"/>
</dbReference>
<accession>A0A9J9UBL7</accession>
<keyword evidence="2" id="KW-1185">Reference proteome</keyword>